<evidence type="ECO:0000313" key="3">
    <source>
        <dbReference type="Proteomes" id="UP000467635"/>
    </source>
</evidence>
<dbReference type="InterPro" id="IPR022496">
    <property type="entry name" value="T6A_TsaB"/>
</dbReference>
<protein>
    <submittedName>
        <fullName evidence="2">tRNA (Adenosine(37)-N6)-threonylcarbamoyltransferase complex dimerization subunit type 1 TsaB</fullName>
    </submittedName>
</protein>
<dbReference type="Gene3D" id="3.30.420.40">
    <property type="match status" value="1"/>
</dbReference>
<name>A0A7X2SSW5_9LACO</name>
<dbReference type="AlphaFoldDB" id="A0A7X2SSW5"/>
<dbReference type="InterPro" id="IPR000905">
    <property type="entry name" value="Gcp-like_dom"/>
</dbReference>
<proteinExistence type="predicted"/>
<comment type="caution">
    <text evidence="2">The sequence shown here is derived from an EMBL/GenBank/DDBJ whole genome shotgun (WGS) entry which is preliminary data.</text>
</comment>
<dbReference type="GO" id="GO:0016740">
    <property type="term" value="F:transferase activity"/>
    <property type="evidence" value="ECO:0007669"/>
    <property type="project" value="UniProtKB-KW"/>
</dbReference>
<gene>
    <name evidence="2" type="primary">tsaB</name>
    <name evidence="2" type="ORF">GKC33_10560</name>
</gene>
<evidence type="ECO:0000313" key="2">
    <source>
        <dbReference type="EMBL" id="MSE09115.1"/>
    </source>
</evidence>
<dbReference type="Pfam" id="PF00814">
    <property type="entry name" value="TsaD"/>
    <property type="match status" value="1"/>
</dbReference>
<organism evidence="2 3">
    <name type="scientific">Ligilactobacillus salivarius</name>
    <dbReference type="NCBI Taxonomy" id="1624"/>
    <lineage>
        <taxon>Bacteria</taxon>
        <taxon>Bacillati</taxon>
        <taxon>Bacillota</taxon>
        <taxon>Bacilli</taxon>
        <taxon>Lactobacillales</taxon>
        <taxon>Lactobacillaceae</taxon>
        <taxon>Ligilactobacillus</taxon>
    </lineage>
</organism>
<dbReference type="GO" id="GO:0002949">
    <property type="term" value="P:tRNA threonylcarbamoyladenosine modification"/>
    <property type="evidence" value="ECO:0007669"/>
    <property type="project" value="InterPro"/>
</dbReference>
<dbReference type="SUPFAM" id="SSF53067">
    <property type="entry name" value="Actin-like ATPase domain"/>
    <property type="match status" value="1"/>
</dbReference>
<reference evidence="2 3" key="1">
    <citation type="submission" date="2019-11" db="EMBL/GenBank/DDBJ databases">
        <title>Draft Genome Sequence of Plant Growth-Promoting Rhizosphere-Associated Bacteria.</title>
        <authorList>
            <person name="Vasilyev I.Y."/>
            <person name="Radchenko V."/>
            <person name="Ilnitskaya E.V."/>
        </authorList>
    </citation>
    <scope>NUCLEOTIDE SEQUENCE [LARGE SCALE GENOMIC DNA]</scope>
    <source>
        <strain evidence="2 3">VRA_01-1sq_f</strain>
    </source>
</reference>
<dbReference type="EMBL" id="WKKX01000624">
    <property type="protein sequence ID" value="MSE09115.1"/>
    <property type="molecule type" value="Genomic_DNA"/>
</dbReference>
<accession>A0A7X2SSW5</accession>
<keyword evidence="2" id="KW-0808">Transferase</keyword>
<dbReference type="Proteomes" id="UP000467635">
    <property type="component" value="Unassembled WGS sequence"/>
</dbReference>
<feature type="domain" description="Gcp-like" evidence="1">
    <location>
        <begin position="1"/>
        <end position="148"/>
    </location>
</feature>
<evidence type="ECO:0000259" key="1">
    <source>
        <dbReference type="Pfam" id="PF00814"/>
    </source>
</evidence>
<dbReference type="NCBIfam" id="TIGR03725">
    <property type="entry name" value="T6A_YeaZ"/>
    <property type="match status" value="1"/>
</dbReference>
<feature type="non-terminal residue" evidence="2">
    <location>
        <position position="1"/>
    </location>
</feature>
<dbReference type="InterPro" id="IPR043129">
    <property type="entry name" value="ATPase_NBD"/>
</dbReference>
<sequence>TTAKTFAFTLNKELVGVSSLKVLAANYKNTNRVIVPLFDARRQNIFAGVYRWKNRELVNVMPDRHISLEKLQEKLKDNEVVFIGEDAIKLEKEISEFFAGEDYIFAEGKDNYPSAMVLGVLGQKESVVENINDFIPDYLRLTQAEKQWLDKNSDEKIKYVKKFNDQL</sequence>